<protein>
    <submittedName>
        <fullName evidence="2">Uncharacterized protein</fullName>
    </submittedName>
</protein>
<evidence type="ECO:0000313" key="3">
    <source>
        <dbReference type="Proteomes" id="UP000603912"/>
    </source>
</evidence>
<keyword evidence="3" id="KW-1185">Reference proteome</keyword>
<evidence type="ECO:0000256" key="1">
    <source>
        <dbReference type="SAM" id="MobiDB-lite"/>
    </source>
</evidence>
<gene>
    <name evidence="2" type="ORF">GCM10007036_35900</name>
</gene>
<dbReference type="Proteomes" id="UP000603912">
    <property type="component" value="Unassembled WGS sequence"/>
</dbReference>
<name>A0A917MIY3_9HYPH</name>
<evidence type="ECO:0000313" key="2">
    <source>
        <dbReference type="EMBL" id="GGH27412.1"/>
    </source>
</evidence>
<organism evidence="2 3">
    <name type="scientific">Alsobacter metallidurans</name>
    <dbReference type="NCBI Taxonomy" id="340221"/>
    <lineage>
        <taxon>Bacteria</taxon>
        <taxon>Pseudomonadati</taxon>
        <taxon>Pseudomonadota</taxon>
        <taxon>Alphaproteobacteria</taxon>
        <taxon>Hyphomicrobiales</taxon>
        <taxon>Alsobacteraceae</taxon>
        <taxon>Alsobacter</taxon>
    </lineage>
</organism>
<proteinExistence type="predicted"/>
<accession>A0A917MIY3</accession>
<reference evidence="2" key="2">
    <citation type="submission" date="2020-09" db="EMBL/GenBank/DDBJ databases">
        <authorList>
            <person name="Sun Q."/>
            <person name="Zhou Y."/>
        </authorList>
    </citation>
    <scope>NUCLEOTIDE SEQUENCE</scope>
    <source>
        <strain evidence="2">CGMCC 1.12214</strain>
    </source>
</reference>
<feature type="compositionally biased region" description="Basic and acidic residues" evidence="1">
    <location>
        <begin position="70"/>
        <end position="85"/>
    </location>
</feature>
<feature type="region of interest" description="Disordered" evidence="1">
    <location>
        <begin position="58"/>
        <end position="120"/>
    </location>
</feature>
<sequence>MAGLVPAIFVLGRPASLRHQRPSSFKTHRQEATLLRMRGFGERRVRWNFAVDLRHPSTDIPGLDPGIHALDSRVDGRDEPGHDGEAEIIDDAGLGSAARQGRSRDAALSPVDFSLAPRDT</sequence>
<dbReference type="AlphaFoldDB" id="A0A917MIY3"/>
<dbReference type="EMBL" id="BMES01000002">
    <property type="protein sequence ID" value="GGH27412.1"/>
    <property type="molecule type" value="Genomic_DNA"/>
</dbReference>
<comment type="caution">
    <text evidence="2">The sequence shown here is derived from an EMBL/GenBank/DDBJ whole genome shotgun (WGS) entry which is preliminary data.</text>
</comment>
<reference evidence="2" key="1">
    <citation type="journal article" date="2014" name="Int. J. Syst. Evol. Microbiol.">
        <title>Complete genome sequence of Corynebacterium casei LMG S-19264T (=DSM 44701T), isolated from a smear-ripened cheese.</title>
        <authorList>
            <consortium name="US DOE Joint Genome Institute (JGI-PGF)"/>
            <person name="Walter F."/>
            <person name="Albersmeier A."/>
            <person name="Kalinowski J."/>
            <person name="Ruckert C."/>
        </authorList>
    </citation>
    <scope>NUCLEOTIDE SEQUENCE</scope>
    <source>
        <strain evidence="2">CGMCC 1.12214</strain>
    </source>
</reference>